<feature type="signal peptide" evidence="6">
    <location>
        <begin position="1"/>
        <end position="27"/>
    </location>
</feature>
<proteinExistence type="inferred from homology"/>
<dbReference type="Gene3D" id="2.170.130.10">
    <property type="entry name" value="TonB-dependent receptor, plug domain"/>
    <property type="match status" value="1"/>
</dbReference>
<evidence type="ECO:0000256" key="1">
    <source>
        <dbReference type="ARBA" id="ARBA00004442"/>
    </source>
</evidence>
<protein>
    <submittedName>
        <fullName evidence="9">Iron complex outermembrane receptor protein</fullName>
    </submittedName>
</protein>
<dbReference type="Gene3D" id="2.40.170.20">
    <property type="entry name" value="TonB-dependent receptor, beta-barrel domain"/>
    <property type="match status" value="1"/>
</dbReference>
<keyword evidence="6" id="KW-0732">Signal</keyword>
<gene>
    <name evidence="9" type="ORF">J2X06_000346</name>
</gene>
<name>A0ABU1W6N6_9GAMM</name>
<sequence>MPLITRSRLALAVVAALSASLAAPAFAQDATQAPPQPAAPATPAAAKTPVELDRLVVTGTRVQGRSPTETMSPVDVFRPADLEKQASADFTDQLATIAPSFNTQRFPIADGTAFVRPANLRNLPPDQTLVLINGKRRHRSALVNLQVEPFGTVNQGSQAVDYSLIPSAAIQRVEVLRDGSSAQYGSDAIAGVINVMLNDYSEGVRIDGQYGSTYEGDGDKWRTSINFGVPLAGDGFFNMTAEYFESDFTSRGIPRADAAEVGAFVGTDLVPFEGLGQRWGDPNGKGLRSFFNGEIPINENISLYGFGSYADTEYDSSFFYRTPVGVPGVTARTTLLVDNVNNATGASGPDGLPDPVAQSIIDDIRARGLNPNDFVTANATSPSGFVALNPIYPQFPGGYTPTFGADVEDYEAVFGAKGETGAGLRWDFSLRQGENNMVYNLINSINPSLGITSPTTFKPGDLTQFERGANADFTYPWENSFFASPINVAFGAEWREEEYKIKPGDPASFENGPTGVLFGVGSDGFQGDPPEAAGNFNQYATAAYVDLEADVVERLTMGLAGRYEDSSEFDSTADWKLSSRFEATETLALRATVNTGFRTPTPGQLNTLDVTTTADASGALVPLGTFPVNHPAAIALGSQPLDAEESFAYSAGLVWQPTDNFSLTLDYYNIEVEDRIALQTINIEPGSPEQQALIDAGVPGAALLGQVSYFVNGFDSTVQGVDLVAVYNTDFGAWGTGVFDFRHSYNEQEIDSVAVIPGTNTPVIDAERVADLENQLPANRSVITFDWLTPWNFNVTTRANYYDSWEDFTFGEKGTFGSEWLFDLAVTVDLFEGKGHVTVGGNNIFDNYPDKETNSTLNFLGAQYPLSSPFGFNGGEWYVKLSYEF</sequence>
<dbReference type="EMBL" id="JAVDVY010000001">
    <property type="protein sequence ID" value="MDR7133162.1"/>
    <property type="molecule type" value="Genomic_DNA"/>
</dbReference>
<dbReference type="InterPro" id="IPR036942">
    <property type="entry name" value="Beta-barrel_TonB_sf"/>
</dbReference>
<evidence type="ECO:0000256" key="4">
    <source>
        <dbReference type="RuleBase" id="RU003357"/>
    </source>
</evidence>
<accession>A0ABU1W6N6</accession>
<evidence type="ECO:0000259" key="8">
    <source>
        <dbReference type="Pfam" id="PF07715"/>
    </source>
</evidence>
<comment type="caution">
    <text evidence="9">The sequence shown here is derived from an EMBL/GenBank/DDBJ whole genome shotgun (WGS) entry which is preliminary data.</text>
</comment>
<evidence type="ECO:0000256" key="2">
    <source>
        <dbReference type="ARBA" id="ARBA00023136"/>
    </source>
</evidence>
<keyword evidence="2 4" id="KW-0472">Membrane</keyword>
<dbReference type="InterPro" id="IPR012910">
    <property type="entry name" value="Plug_dom"/>
</dbReference>
<keyword evidence="9" id="KW-0675">Receptor</keyword>
<organism evidence="9 10">
    <name type="scientific">Lysobacter niastensis</name>
    <dbReference type="NCBI Taxonomy" id="380629"/>
    <lineage>
        <taxon>Bacteria</taxon>
        <taxon>Pseudomonadati</taxon>
        <taxon>Pseudomonadota</taxon>
        <taxon>Gammaproteobacteria</taxon>
        <taxon>Lysobacterales</taxon>
        <taxon>Lysobacteraceae</taxon>
        <taxon>Lysobacter</taxon>
    </lineage>
</organism>
<dbReference type="PANTHER" id="PTHR47234">
    <property type="match status" value="1"/>
</dbReference>
<evidence type="ECO:0000256" key="5">
    <source>
        <dbReference type="SAM" id="MobiDB-lite"/>
    </source>
</evidence>
<keyword evidence="4" id="KW-0798">TonB box</keyword>
<comment type="similarity">
    <text evidence="4">Belongs to the TonB-dependent receptor family.</text>
</comment>
<dbReference type="Proteomes" id="UP001251524">
    <property type="component" value="Unassembled WGS sequence"/>
</dbReference>
<feature type="chain" id="PRO_5046314536" evidence="6">
    <location>
        <begin position="28"/>
        <end position="885"/>
    </location>
</feature>
<evidence type="ECO:0000256" key="3">
    <source>
        <dbReference type="ARBA" id="ARBA00023237"/>
    </source>
</evidence>
<dbReference type="RefSeq" id="WP_310057465.1">
    <property type="nucleotide sequence ID" value="NZ_JAVDVY010000001.1"/>
</dbReference>
<dbReference type="Pfam" id="PF00593">
    <property type="entry name" value="TonB_dep_Rec_b-barrel"/>
    <property type="match status" value="1"/>
</dbReference>
<comment type="subcellular location">
    <subcellularLocation>
        <location evidence="1 4">Cell outer membrane</location>
    </subcellularLocation>
</comment>
<keyword evidence="10" id="KW-1185">Reference proteome</keyword>
<evidence type="ECO:0000259" key="7">
    <source>
        <dbReference type="Pfam" id="PF00593"/>
    </source>
</evidence>
<feature type="region of interest" description="Disordered" evidence="5">
    <location>
        <begin position="31"/>
        <end position="50"/>
    </location>
</feature>
<evidence type="ECO:0000313" key="9">
    <source>
        <dbReference type="EMBL" id="MDR7133162.1"/>
    </source>
</evidence>
<dbReference type="PANTHER" id="PTHR47234:SF3">
    <property type="entry name" value="SECRETIN_TONB SHORT N-TERMINAL DOMAIN-CONTAINING PROTEIN"/>
    <property type="match status" value="1"/>
</dbReference>
<dbReference type="InterPro" id="IPR037066">
    <property type="entry name" value="Plug_dom_sf"/>
</dbReference>
<feature type="domain" description="TonB-dependent receptor plug" evidence="8">
    <location>
        <begin position="68"/>
        <end position="192"/>
    </location>
</feature>
<evidence type="ECO:0000256" key="6">
    <source>
        <dbReference type="SAM" id="SignalP"/>
    </source>
</evidence>
<reference evidence="9 10" key="1">
    <citation type="submission" date="2023-07" db="EMBL/GenBank/DDBJ databases">
        <title>Sorghum-associated microbial communities from plants grown in Nebraska, USA.</title>
        <authorList>
            <person name="Schachtman D."/>
        </authorList>
    </citation>
    <scope>NUCLEOTIDE SEQUENCE [LARGE SCALE GENOMIC DNA]</scope>
    <source>
        <strain evidence="9 10">BE198</strain>
    </source>
</reference>
<keyword evidence="3" id="KW-0998">Cell outer membrane</keyword>
<dbReference type="InterPro" id="IPR000531">
    <property type="entry name" value="Beta-barrel_TonB"/>
</dbReference>
<dbReference type="SUPFAM" id="SSF56935">
    <property type="entry name" value="Porins"/>
    <property type="match status" value="1"/>
</dbReference>
<dbReference type="Pfam" id="PF07715">
    <property type="entry name" value="Plug"/>
    <property type="match status" value="1"/>
</dbReference>
<feature type="domain" description="TonB-dependent receptor-like beta-barrel" evidence="7">
    <location>
        <begin position="368"/>
        <end position="844"/>
    </location>
</feature>
<evidence type="ECO:0000313" key="10">
    <source>
        <dbReference type="Proteomes" id="UP001251524"/>
    </source>
</evidence>